<dbReference type="PROSITE" id="PS51257">
    <property type="entry name" value="PROKAR_LIPOPROTEIN"/>
    <property type="match status" value="1"/>
</dbReference>
<feature type="compositionally biased region" description="Polar residues" evidence="1">
    <location>
        <begin position="625"/>
        <end position="636"/>
    </location>
</feature>
<keyword evidence="3" id="KW-1185">Reference proteome</keyword>
<feature type="region of interest" description="Disordered" evidence="1">
    <location>
        <begin position="368"/>
        <end position="422"/>
    </location>
</feature>
<evidence type="ECO:0000313" key="3">
    <source>
        <dbReference type="Proteomes" id="UP000076128"/>
    </source>
</evidence>
<dbReference type="AlphaFoldDB" id="A0A159Z4A1"/>
<feature type="compositionally biased region" description="Acidic residues" evidence="1">
    <location>
        <begin position="205"/>
        <end position="217"/>
    </location>
</feature>
<feature type="region of interest" description="Disordered" evidence="1">
    <location>
        <begin position="85"/>
        <end position="105"/>
    </location>
</feature>
<feature type="compositionally biased region" description="Acidic residues" evidence="1">
    <location>
        <begin position="262"/>
        <end position="286"/>
    </location>
</feature>
<feature type="region of interest" description="Disordered" evidence="1">
    <location>
        <begin position="610"/>
        <end position="637"/>
    </location>
</feature>
<organism evidence="2 3">
    <name type="scientific">Frigidibacter mobilis</name>
    <dbReference type="NCBI Taxonomy" id="1335048"/>
    <lineage>
        <taxon>Bacteria</taxon>
        <taxon>Pseudomonadati</taxon>
        <taxon>Pseudomonadota</taxon>
        <taxon>Alphaproteobacteria</taxon>
        <taxon>Rhodobacterales</taxon>
        <taxon>Paracoccaceae</taxon>
        <taxon>Frigidibacter</taxon>
    </lineage>
</organism>
<dbReference type="OrthoDB" id="7798282at2"/>
<feature type="compositionally biased region" description="Low complexity" evidence="1">
    <location>
        <begin position="183"/>
        <end position="204"/>
    </location>
</feature>
<dbReference type="RefSeq" id="WP_066814039.1">
    <property type="nucleotide sequence ID" value="NZ_CP012661.1"/>
</dbReference>
<feature type="region of interest" description="Disordered" evidence="1">
    <location>
        <begin position="243"/>
        <end position="289"/>
    </location>
</feature>
<sequence>MVGASKILTVSYGTFSCTLEGFDDPFSTMKAIAEYFRELAAEDRYFGAEPPTPDAEMLHKIAEREIQRRVEAKIEANGVVLRQEEGSAVETPPRVTMGAASAPSPVMAESELAGTKAAGMPAPADTTLRPVEAKIPAAVVPPATDDGEEDTPAIRPVAASDAESVAAKLMRIRAAVAGSRTATATDAVEEPAAAEAAAAAAAPEEPVEAEPEAETDDAAPFAAAEADDEAMLLGSLAAALTQEESVAAADQPQAEALTIDGQNDEAEEEDWTAEGEDWPAESEDWPAEGFAPLEAAEAQEAEIAALTELTRDLDATDAEPVMPERAESTDLGFVAAGVWPDATLKDDGQDDLPDALSERLAADMFASVRLSSETGPAGQGGDPASADEAHDLSDEAPAPEEALPETTIAEPQPQIRTEHALQRARARVIKVRRVELGDAEPAPQPVPEPAADAMLSGIGAALGDTGLSAEDEADLMAELAAVEREVAGPRGADAPTPPARAEEARTPDPAAVAPRQSQIEDAEIVSADTEAGRPALGRGPADEAAVSRLIETANTRLQGSETRRRFSAIAHLKAAVAATVADRALQSQAAGTALAQDSEEAIDRYRDDLTKAVRPRRPGEDAGAATQTPRPGTNREQAPLVLVSEQRVDRGAATQPQEVGAIRPRRVTTSTLRLTEMIDSGEDEDDLPAPTPEEARSFAGFAERLGANGLADLLEAAAAYTAAIEGRPHFSRPQIIKKVAHLAEEADYSREASLRSFGMLLREGKIQKVKRGQFAISDNSRFMSEARRAAR</sequence>
<protein>
    <submittedName>
        <fullName evidence="2">Lipoprotein</fullName>
    </submittedName>
</protein>
<dbReference type="EMBL" id="CP012661">
    <property type="protein sequence ID" value="AMY69981.1"/>
    <property type="molecule type" value="Genomic_DNA"/>
</dbReference>
<feature type="compositionally biased region" description="Low complexity" evidence="1">
    <location>
        <begin position="395"/>
        <end position="411"/>
    </location>
</feature>
<dbReference type="Proteomes" id="UP000076128">
    <property type="component" value="Chromosome"/>
</dbReference>
<feature type="region of interest" description="Disordered" evidence="1">
    <location>
        <begin position="141"/>
        <end position="160"/>
    </location>
</feature>
<evidence type="ECO:0000256" key="1">
    <source>
        <dbReference type="SAM" id="MobiDB-lite"/>
    </source>
</evidence>
<accession>A0A159Z4A1</accession>
<proteinExistence type="predicted"/>
<feature type="region of interest" description="Disordered" evidence="1">
    <location>
        <begin position="487"/>
        <end position="525"/>
    </location>
</feature>
<dbReference type="STRING" id="1335048.AKL17_2742"/>
<dbReference type="PATRIC" id="fig|1335048.3.peg.2855"/>
<reference evidence="2 3" key="1">
    <citation type="submission" date="2015-09" db="EMBL/GenBank/DDBJ databases">
        <title>Complete genome sequence of Defluviimonas alba cai42t isolated from an oilfield in Xinjiang.</title>
        <authorList>
            <person name="Geng S."/>
            <person name="Pan X."/>
            <person name="Wu X."/>
        </authorList>
    </citation>
    <scope>NUCLEOTIDE SEQUENCE [LARGE SCALE GENOMIC DNA]</scope>
    <source>
        <strain evidence="3">cai42</strain>
    </source>
</reference>
<dbReference type="KEGG" id="daa:AKL17_2742"/>
<name>A0A159Z4A1_9RHOB</name>
<keyword evidence="2" id="KW-0449">Lipoprotein</keyword>
<gene>
    <name evidence="2" type="ORF">AKL17_2742</name>
</gene>
<feature type="region of interest" description="Disordered" evidence="1">
    <location>
        <begin position="183"/>
        <end position="226"/>
    </location>
</feature>
<evidence type="ECO:0000313" key="2">
    <source>
        <dbReference type="EMBL" id="AMY69981.1"/>
    </source>
</evidence>